<evidence type="ECO:0000313" key="2">
    <source>
        <dbReference type="Proteomes" id="UP000308092"/>
    </source>
</evidence>
<proteinExistence type="predicted"/>
<comment type="caution">
    <text evidence="1">The sequence shown here is derived from an EMBL/GenBank/DDBJ whole genome shotgun (WGS) entry which is preliminary data.</text>
</comment>
<protein>
    <submittedName>
        <fullName evidence="1">Uncharacterized protein</fullName>
    </submittedName>
</protein>
<name>A0A4S3JS91_9EURO</name>
<gene>
    <name evidence="1" type="ORF">EYZ11_002013</name>
</gene>
<dbReference type="Proteomes" id="UP000308092">
    <property type="component" value="Unassembled WGS sequence"/>
</dbReference>
<organism evidence="1 2">
    <name type="scientific">Aspergillus tanneri</name>
    <dbReference type="NCBI Taxonomy" id="1220188"/>
    <lineage>
        <taxon>Eukaryota</taxon>
        <taxon>Fungi</taxon>
        <taxon>Dikarya</taxon>
        <taxon>Ascomycota</taxon>
        <taxon>Pezizomycotina</taxon>
        <taxon>Eurotiomycetes</taxon>
        <taxon>Eurotiomycetidae</taxon>
        <taxon>Eurotiales</taxon>
        <taxon>Aspergillaceae</taxon>
        <taxon>Aspergillus</taxon>
        <taxon>Aspergillus subgen. Circumdati</taxon>
    </lineage>
</organism>
<sequence>MSTFDGIIQEFPYIQSQQDIIFRMPPSSSLTDIQLIISAKVPTDHPHLRASSAMSIVTTSKDWSLFGLPSFTARQQLERYHF</sequence>
<keyword evidence="2" id="KW-1185">Reference proteome</keyword>
<dbReference type="VEuPathDB" id="FungiDB:EYZ11_002013"/>
<dbReference type="AlphaFoldDB" id="A0A4S3JS91"/>
<reference evidence="1 2" key="1">
    <citation type="submission" date="2019-03" db="EMBL/GenBank/DDBJ databases">
        <title>The genome sequence of a newly discovered highly antifungal drug resistant Aspergillus species, Aspergillus tanneri NIH 1004.</title>
        <authorList>
            <person name="Mounaud S."/>
            <person name="Singh I."/>
            <person name="Joardar V."/>
            <person name="Pakala S."/>
            <person name="Pakala S."/>
            <person name="Venepally P."/>
            <person name="Hoover J."/>
            <person name="Nierman W."/>
            <person name="Chung J."/>
            <person name="Losada L."/>
        </authorList>
    </citation>
    <scope>NUCLEOTIDE SEQUENCE [LARGE SCALE GENOMIC DNA]</scope>
    <source>
        <strain evidence="1 2">NIH1004</strain>
    </source>
</reference>
<accession>A0A4S3JS91</accession>
<evidence type="ECO:0000313" key="1">
    <source>
        <dbReference type="EMBL" id="THC98505.1"/>
    </source>
</evidence>
<dbReference type="EMBL" id="SOSA01000042">
    <property type="protein sequence ID" value="THC98505.1"/>
    <property type="molecule type" value="Genomic_DNA"/>
</dbReference>